<name>A0ABS7CEW5_9BACL</name>
<protein>
    <recommendedName>
        <fullName evidence="12">UvrABC system protein A</fullName>
    </recommendedName>
    <alternativeName>
        <fullName evidence="13">Excinuclease ABC subunit A</fullName>
    </alternativeName>
</protein>
<dbReference type="Gene3D" id="3.40.50.300">
    <property type="entry name" value="P-loop containing nucleotide triphosphate hydrolases"/>
    <property type="match status" value="1"/>
</dbReference>
<evidence type="ECO:0000256" key="9">
    <source>
        <dbReference type="ARBA" id="ARBA00023125"/>
    </source>
</evidence>
<dbReference type="PANTHER" id="PTHR43152">
    <property type="entry name" value="UVRABC SYSTEM PROTEIN A"/>
    <property type="match status" value="1"/>
</dbReference>
<dbReference type="Proteomes" id="UP001519887">
    <property type="component" value="Unassembled WGS sequence"/>
</dbReference>
<evidence type="ECO:0000256" key="8">
    <source>
        <dbReference type="ARBA" id="ARBA00022881"/>
    </source>
</evidence>
<evidence type="ECO:0000256" key="4">
    <source>
        <dbReference type="ARBA" id="ARBA00022741"/>
    </source>
</evidence>
<dbReference type="PANTHER" id="PTHR43152:SF3">
    <property type="entry name" value="UVRABC SYSTEM PROTEIN A"/>
    <property type="match status" value="1"/>
</dbReference>
<keyword evidence="6" id="KW-0228">DNA excision</keyword>
<evidence type="ECO:0000313" key="14">
    <source>
        <dbReference type="EMBL" id="MBW7459456.1"/>
    </source>
</evidence>
<evidence type="ECO:0000256" key="5">
    <source>
        <dbReference type="ARBA" id="ARBA00022763"/>
    </source>
</evidence>
<comment type="similarity">
    <text evidence="11">Belongs to the ABC transporter superfamily. UvrA family.</text>
</comment>
<proteinExistence type="inferred from homology"/>
<comment type="caution">
    <text evidence="14">The sequence shown here is derived from an EMBL/GenBank/DDBJ whole genome shotgun (WGS) entry which is preliminary data.</text>
</comment>
<keyword evidence="8" id="KW-0267">Excision nuclease</keyword>
<evidence type="ECO:0000256" key="6">
    <source>
        <dbReference type="ARBA" id="ARBA00022769"/>
    </source>
</evidence>
<dbReference type="EMBL" id="JAHZIK010001651">
    <property type="protein sequence ID" value="MBW7459456.1"/>
    <property type="molecule type" value="Genomic_DNA"/>
</dbReference>
<evidence type="ECO:0000256" key="13">
    <source>
        <dbReference type="ARBA" id="ARBA00042156"/>
    </source>
</evidence>
<dbReference type="SUPFAM" id="SSF52540">
    <property type="entry name" value="P-loop containing nucleoside triphosphate hydrolases"/>
    <property type="match status" value="1"/>
</dbReference>
<evidence type="ECO:0000256" key="10">
    <source>
        <dbReference type="ARBA" id="ARBA00023204"/>
    </source>
</evidence>
<feature type="non-terminal residue" evidence="14">
    <location>
        <position position="1"/>
    </location>
</feature>
<evidence type="ECO:0000256" key="1">
    <source>
        <dbReference type="ARBA" id="ARBA00004496"/>
    </source>
</evidence>
<keyword evidence="3" id="KW-0677">Repeat</keyword>
<evidence type="ECO:0000313" key="15">
    <source>
        <dbReference type="Proteomes" id="UP001519887"/>
    </source>
</evidence>
<comment type="subcellular location">
    <subcellularLocation>
        <location evidence="1">Cytoplasm</location>
    </subcellularLocation>
</comment>
<reference evidence="14 15" key="1">
    <citation type="submission" date="2021-07" db="EMBL/GenBank/DDBJ databases">
        <title>Paenibacillus radiodurans sp. nov., isolated from the southeastern edge of Tengger Desert.</title>
        <authorList>
            <person name="Zhang G."/>
        </authorList>
    </citation>
    <scope>NUCLEOTIDE SEQUENCE [LARGE SCALE GENOMIC DNA]</scope>
    <source>
        <strain evidence="14 15">CCM 7311</strain>
    </source>
</reference>
<evidence type="ECO:0000256" key="11">
    <source>
        <dbReference type="ARBA" id="ARBA00038000"/>
    </source>
</evidence>
<keyword evidence="15" id="KW-1185">Reference proteome</keyword>
<keyword evidence="4" id="KW-0547">Nucleotide-binding</keyword>
<evidence type="ECO:0000256" key="2">
    <source>
        <dbReference type="ARBA" id="ARBA00022490"/>
    </source>
</evidence>
<evidence type="ECO:0000256" key="12">
    <source>
        <dbReference type="ARBA" id="ARBA00039316"/>
    </source>
</evidence>
<dbReference type="InterPro" id="IPR027417">
    <property type="entry name" value="P-loop_NTPase"/>
</dbReference>
<organism evidence="14 15">
    <name type="scientific">Paenibacillus sepulcri</name>
    <dbReference type="NCBI Taxonomy" id="359917"/>
    <lineage>
        <taxon>Bacteria</taxon>
        <taxon>Bacillati</taxon>
        <taxon>Bacillota</taxon>
        <taxon>Bacilli</taxon>
        <taxon>Bacillales</taxon>
        <taxon>Paenibacillaceae</taxon>
        <taxon>Paenibacillus</taxon>
    </lineage>
</organism>
<evidence type="ECO:0000256" key="3">
    <source>
        <dbReference type="ARBA" id="ARBA00022737"/>
    </source>
</evidence>
<sequence length="87" mass="9186">LDEPSTGLRPRDTRQLLVLLNKLVDAGNTVIVVEHNLDIIRECDWVVDIGPEGGDGGGEVVASGTPEAVGAVSASHTGRFLREALLQ</sequence>
<keyword evidence="7" id="KW-0067">ATP-binding</keyword>
<accession>A0ABS7CEW5</accession>
<evidence type="ECO:0000256" key="7">
    <source>
        <dbReference type="ARBA" id="ARBA00022840"/>
    </source>
</evidence>
<keyword evidence="5" id="KW-0227">DNA damage</keyword>
<keyword evidence="10" id="KW-0234">DNA repair</keyword>
<keyword evidence="9" id="KW-0238">DNA-binding</keyword>
<keyword evidence="2" id="KW-0963">Cytoplasm</keyword>
<gene>
    <name evidence="14" type="primary">uvrA</name>
    <name evidence="14" type="ORF">K0U00_35910</name>
</gene>